<sequence>SEINGPFSTLGAAVSKSPGIFEIFERTVNILQSTTTETSDILINKKKIKAVGRAGSSPVQVITTGNYKYTITDGSAYFDTILFNSQDRTTSHVFSLIGDGILNFQQCQFSASTLDNLQQNVIYASDINEELGGRKDAQLIISKCKFESIQLSGKAAIYTGNVVNVLIENNQFASIKRNNSVRDAPSVIESVIEKGQISYILRNNSFSAVLNGDGTSDGKYTGGVIFIDNIVDYKNLIIDSLTFKPDEYDQSHGVGNISDEATFLFIR</sequence>
<organism evidence="1 2">
    <name type="scientific">Streblomastix strix</name>
    <dbReference type="NCBI Taxonomy" id="222440"/>
    <lineage>
        <taxon>Eukaryota</taxon>
        <taxon>Metamonada</taxon>
        <taxon>Preaxostyla</taxon>
        <taxon>Oxymonadida</taxon>
        <taxon>Streblomastigidae</taxon>
        <taxon>Streblomastix</taxon>
    </lineage>
</organism>
<comment type="caution">
    <text evidence="1">The sequence shown here is derived from an EMBL/GenBank/DDBJ whole genome shotgun (WGS) entry which is preliminary data.</text>
</comment>
<dbReference type="Proteomes" id="UP000324800">
    <property type="component" value="Unassembled WGS sequence"/>
</dbReference>
<name>A0A5J4RHE9_9EUKA</name>
<evidence type="ECO:0000313" key="1">
    <source>
        <dbReference type="EMBL" id="KAA6333417.1"/>
    </source>
</evidence>
<evidence type="ECO:0008006" key="3">
    <source>
        <dbReference type="Google" id="ProtNLM"/>
    </source>
</evidence>
<dbReference type="AlphaFoldDB" id="A0A5J4RHE9"/>
<protein>
    <recommendedName>
        <fullName evidence="3">Right handed beta helix domain-containing protein</fullName>
    </recommendedName>
</protein>
<gene>
    <name evidence="1" type="ORF">EZS28_053176</name>
</gene>
<dbReference type="EMBL" id="SNRW01042196">
    <property type="protein sequence ID" value="KAA6333417.1"/>
    <property type="molecule type" value="Genomic_DNA"/>
</dbReference>
<feature type="non-terminal residue" evidence="1">
    <location>
        <position position="1"/>
    </location>
</feature>
<evidence type="ECO:0000313" key="2">
    <source>
        <dbReference type="Proteomes" id="UP000324800"/>
    </source>
</evidence>
<accession>A0A5J4RHE9</accession>
<proteinExistence type="predicted"/>
<reference evidence="1 2" key="1">
    <citation type="submission" date="2019-03" db="EMBL/GenBank/DDBJ databases">
        <title>Single cell metagenomics reveals metabolic interactions within the superorganism composed of flagellate Streblomastix strix and complex community of Bacteroidetes bacteria on its surface.</title>
        <authorList>
            <person name="Treitli S.C."/>
            <person name="Kolisko M."/>
            <person name="Husnik F."/>
            <person name="Keeling P."/>
            <person name="Hampl V."/>
        </authorList>
    </citation>
    <scope>NUCLEOTIDE SEQUENCE [LARGE SCALE GENOMIC DNA]</scope>
    <source>
        <strain evidence="1">ST1C</strain>
    </source>
</reference>
<feature type="non-terminal residue" evidence="1">
    <location>
        <position position="267"/>
    </location>
</feature>